<keyword evidence="1" id="KW-1133">Transmembrane helix</keyword>
<name>A0A2Z5TTF5_9STRE</name>
<accession>A0A2Z5TTF5</accession>
<evidence type="ECO:0000313" key="4">
    <source>
        <dbReference type="Proteomes" id="UP000269331"/>
    </source>
</evidence>
<protein>
    <submittedName>
        <fullName evidence="2">Uncharacterized protein</fullName>
    </submittedName>
</protein>
<sequence>MKKFFKGLFAGSLYTSYILLLAWSLLHLEKLPVENGILLIVLTYYINKQNLFKRLKN</sequence>
<keyword evidence="1" id="KW-0812">Transmembrane</keyword>
<dbReference type="EMBL" id="AP018400">
    <property type="protein sequence ID" value="BBA91712.1"/>
    <property type="molecule type" value="Genomic_DNA"/>
</dbReference>
<proteinExistence type="predicted"/>
<gene>
    <name evidence="2" type="ORF">SR187_0325</name>
    <name evidence="3" type="ORF">SR187_0340</name>
</gene>
<dbReference type="EMBL" id="AP018400">
    <property type="protein sequence ID" value="BBA91715.1"/>
    <property type="molecule type" value="Genomic_DNA"/>
</dbReference>
<feature type="transmembrane region" description="Helical" evidence="1">
    <location>
        <begin position="7"/>
        <end position="25"/>
    </location>
</feature>
<dbReference type="AlphaFoldDB" id="A0A2Z5TTF5"/>
<dbReference type="KEGG" id="srq:SR187_0340"/>
<evidence type="ECO:0000313" key="3">
    <source>
        <dbReference type="EMBL" id="BBA91715.1"/>
    </source>
</evidence>
<dbReference type="Proteomes" id="UP000269331">
    <property type="component" value="Chromosome"/>
</dbReference>
<dbReference type="KEGG" id="srq:SR187_0325"/>
<evidence type="ECO:0000313" key="2">
    <source>
        <dbReference type="EMBL" id="BBA91712.1"/>
    </source>
</evidence>
<keyword evidence="1" id="KW-0472">Membrane</keyword>
<reference evidence="2 4" key="1">
    <citation type="journal article" date="2018" name="Genome Biol. Evol.">
        <title>Complete Genome Sequence of Streptococcus ruminantium sp. nov. GUT-187T (=DSM 104980T =JCM 31869T), the Type Strain of S. ruminantium, and Comparison with Genome Sequences of Streptococcus suis Strains.</title>
        <authorList>
            <person name="Tohya M."/>
            <person name="Sekizaki T."/>
            <person name="Miyoshi-Akiyama T."/>
        </authorList>
    </citation>
    <scope>NUCLEOTIDE SEQUENCE [LARGE SCALE GENOMIC DNA]</scope>
    <source>
        <strain evidence="2 4">GUT187T</strain>
    </source>
</reference>
<evidence type="ECO:0000256" key="1">
    <source>
        <dbReference type="SAM" id="Phobius"/>
    </source>
</evidence>
<organism evidence="2 4">
    <name type="scientific">Streptococcus ruminantium</name>
    <dbReference type="NCBI Taxonomy" id="1917441"/>
    <lineage>
        <taxon>Bacteria</taxon>
        <taxon>Bacillati</taxon>
        <taxon>Bacillota</taxon>
        <taxon>Bacilli</taxon>
        <taxon>Lactobacillales</taxon>
        <taxon>Streptococcaceae</taxon>
        <taxon>Streptococcus</taxon>
    </lineage>
</organism>